<gene>
    <name evidence="1" type="ORF">E7V67_006665</name>
</gene>
<reference evidence="1 2" key="1">
    <citation type="journal article" date="2019" name="Int. J. Syst. Evol. Microbiol.">
        <title>The Draft Whole-Genome Sequence of the Antibiotic Producer Empedobacter haloabium ATCC 31962 Provides Indications for Its Taxonomic Reclassification.</title>
        <authorList>
            <person name="Miess H."/>
            <person name="Arlt P."/>
            <person name="Apel A.K."/>
            <person name="Weber T."/>
            <person name="Nieselt K."/>
            <person name="Hanssen F."/>
            <person name="Czemmel S."/>
            <person name="Nahnsen S."/>
            <person name="Gross H."/>
        </authorList>
    </citation>
    <scope>NUCLEOTIDE SEQUENCE [LARGE SCALE GENOMIC DNA]</scope>
    <source>
        <strain evidence="1 2">ATCC 31962</strain>
    </source>
</reference>
<dbReference type="Proteomes" id="UP000321323">
    <property type="component" value="Chromosome"/>
</dbReference>
<proteinExistence type="predicted"/>
<dbReference type="EMBL" id="CP136508">
    <property type="protein sequence ID" value="WUR14788.1"/>
    <property type="molecule type" value="Genomic_DNA"/>
</dbReference>
<sequence>MSEIKDLLSRSGHCQQFYQQFMCRTEHAPRHDLERGCNENAHSQNTQQYQALGCAAWALLTILSTENVKKRTDERPRFCCSNLRHQNKFEYNQRLTTIS</sequence>
<keyword evidence="2" id="KW-1185">Reference proteome</keyword>
<accession>A0ABZ1US39</accession>
<evidence type="ECO:0000313" key="2">
    <source>
        <dbReference type="Proteomes" id="UP000321323"/>
    </source>
</evidence>
<protein>
    <submittedName>
        <fullName evidence="1">Uncharacterized protein</fullName>
    </submittedName>
</protein>
<evidence type="ECO:0000313" key="1">
    <source>
        <dbReference type="EMBL" id="WUR14788.1"/>
    </source>
</evidence>
<name>A0ABZ1US39_9BURK</name>
<organism evidence="1 2">
    <name type="scientific">[Empedobacter] haloabium</name>
    <dbReference type="NCBI Taxonomy" id="592317"/>
    <lineage>
        <taxon>Bacteria</taxon>
        <taxon>Pseudomonadati</taxon>
        <taxon>Pseudomonadota</taxon>
        <taxon>Betaproteobacteria</taxon>
        <taxon>Burkholderiales</taxon>
        <taxon>Oxalobacteraceae</taxon>
        <taxon>Telluria group</taxon>
        <taxon>Telluria group incertae sedis</taxon>
    </lineage>
</organism>